<feature type="domain" description="TraK C-terminal" evidence="3">
    <location>
        <begin position="163"/>
        <end position="259"/>
    </location>
</feature>
<proteinExistence type="predicted"/>
<evidence type="ECO:0000313" key="5">
    <source>
        <dbReference type="Proteomes" id="UP001054801"/>
    </source>
</evidence>
<evidence type="ECO:0000313" key="4">
    <source>
        <dbReference type="EMBL" id="UJS26406.1"/>
    </source>
</evidence>
<accession>A0ABY3T3H1</accession>
<keyword evidence="1" id="KW-0732">Signal</keyword>
<sequence>MLPPKLYVMPFAVVVMLLSGAVAQAGEYAVQDGATLNAKLSRDGLTRITVLGARVEQVFSSDGKDLSFQVDKRNGQVFVRHKADDTVLDEVSLPGGGSVKRKQAGSDKTAFSAFVTDDGGRTFNLNLSLADSPSESIVLKPLVVEKAKSGRVIIQNDQSLPAEVMALTQVMAANTRDVSGYAVALDLHEPQALWTGVEYQRVASYEGDTLLGEVYTLANRTGAEMRMVESEFQAKGVLAVAVKNPILLDGEFTYVYLVREATS</sequence>
<dbReference type="InterPro" id="IPR010563">
    <property type="entry name" value="TraK_N"/>
</dbReference>
<dbReference type="Proteomes" id="UP001054801">
    <property type="component" value="Chromosome"/>
</dbReference>
<keyword evidence="5" id="KW-1185">Reference proteome</keyword>
<dbReference type="Pfam" id="PF06586">
    <property type="entry name" value="TraK_N"/>
    <property type="match status" value="1"/>
</dbReference>
<organism evidence="4 5">
    <name type="scientific">Thiothrix winogradskyi</name>
    <dbReference type="NCBI Taxonomy" id="96472"/>
    <lineage>
        <taxon>Bacteria</taxon>
        <taxon>Pseudomonadati</taxon>
        <taxon>Pseudomonadota</taxon>
        <taxon>Gammaproteobacteria</taxon>
        <taxon>Thiotrichales</taxon>
        <taxon>Thiotrichaceae</taxon>
        <taxon>Thiothrix</taxon>
    </lineage>
</organism>
<dbReference type="EMBL" id="CP091244">
    <property type="protein sequence ID" value="UJS26406.1"/>
    <property type="molecule type" value="Genomic_DNA"/>
</dbReference>
<feature type="signal peptide" evidence="1">
    <location>
        <begin position="1"/>
        <end position="25"/>
    </location>
</feature>
<gene>
    <name evidence="4" type="ORF">L2Y54_10295</name>
</gene>
<protein>
    <submittedName>
        <fullName evidence="4">Type-F conjugative transfer system secretin TraK</fullName>
    </submittedName>
</protein>
<evidence type="ECO:0000259" key="3">
    <source>
        <dbReference type="Pfam" id="PF23536"/>
    </source>
</evidence>
<name>A0ABY3T3H1_9GAMM</name>
<evidence type="ECO:0000259" key="2">
    <source>
        <dbReference type="Pfam" id="PF06586"/>
    </source>
</evidence>
<evidence type="ECO:0000256" key="1">
    <source>
        <dbReference type="SAM" id="SignalP"/>
    </source>
</evidence>
<feature type="domain" description="TraK N-terminal" evidence="2">
    <location>
        <begin position="30"/>
        <end position="139"/>
    </location>
</feature>
<reference evidence="4" key="1">
    <citation type="journal article" date="2022" name="Microorganisms">
        <title>Two New Species of Filamentous Sulfur Bacteria of the Genus Thiothrix, Thiothrix winogradskyi sp. nov. and 'Candidatus Thiothrix sulfatifontis' sp. nov.</title>
        <authorList>
            <person name="Ravin N.V."/>
            <person name="Rossetti S."/>
            <person name="Beletsky A.V."/>
            <person name="Kadnikov V.V."/>
            <person name="Rudenko T.S."/>
            <person name="Smolyakov D.D."/>
            <person name="Moskvitina M.I."/>
            <person name="Gureeva M.V."/>
            <person name="Mardanov A.V."/>
            <person name="Grabovich M.Y."/>
        </authorList>
    </citation>
    <scope>NUCLEOTIDE SEQUENCE</scope>
    <source>
        <strain evidence="4">CT3</strain>
    </source>
</reference>
<dbReference type="InterPro" id="IPR055397">
    <property type="entry name" value="TraK_C"/>
</dbReference>
<dbReference type="Pfam" id="PF23536">
    <property type="entry name" value="TraK_C"/>
    <property type="match status" value="1"/>
</dbReference>
<dbReference type="RefSeq" id="WP_236501796.1">
    <property type="nucleotide sequence ID" value="NZ_CP091244.1"/>
</dbReference>
<feature type="chain" id="PRO_5046997075" evidence="1">
    <location>
        <begin position="26"/>
        <end position="263"/>
    </location>
</feature>